<dbReference type="EMBL" id="KV417268">
    <property type="protein sequence ID" value="KZP00721.1"/>
    <property type="molecule type" value="Genomic_DNA"/>
</dbReference>
<reference evidence="2 3" key="1">
    <citation type="journal article" date="2016" name="Mol. Biol. Evol.">
        <title>Comparative Genomics of Early-Diverging Mushroom-Forming Fungi Provides Insights into the Origins of Lignocellulose Decay Capabilities.</title>
        <authorList>
            <person name="Nagy L.G."/>
            <person name="Riley R."/>
            <person name="Tritt A."/>
            <person name="Adam C."/>
            <person name="Daum C."/>
            <person name="Floudas D."/>
            <person name="Sun H."/>
            <person name="Yadav J.S."/>
            <person name="Pangilinan J."/>
            <person name="Larsson K.H."/>
            <person name="Matsuura K."/>
            <person name="Barry K."/>
            <person name="Labutti K."/>
            <person name="Kuo R."/>
            <person name="Ohm R.A."/>
            <person name="Bhattacharya S.S."/>
            <person name="Shirouzu T."/>
            <person name="Yoshinaga Y."/>
            <person name="Martin F.M."/>
            <person name="Grigoriev I.V."/>
            <person name="Hibbett D.S."/>
        </authorList>
    </citation>
    <scope>NUCLEOTIDE SEQUENCE [LARGE SCALE GENOMIC DNA]</scope>
    <source>
        <strain evidence="2 3">TUFC12733</strain>
    </source>
</reference>
<evidence type="ECO:0000313" key="3">
    <source>
        <dbReference type="Proteomes" id="UP000076738"/>
    </source>
</evidence>
<feature type="compositionally biased region" description="Basic and acidic residues" evidence="1">
    <location>
        <begin position="81"/>
        <end position="92"/>
    </location>
</feature>
<name>A0A167RAM4_CALVF</name>
<protein>
    <submittedName>
        <fullName evidence="2">Uncharacterized protein</fullName>
    </submittedName>
</protein>
<accession>A0A167RAM4</accession>
<evidence type="ECO:0000256" key="1">
    <source>
        <dbReference type="SAM" id="MobiDB-lite"/>
    </source>
</evidence>
<gene>
    <name evidence="2" type="ORF">CALVIDRAFT_533059</name>
</gene>
<dbReference type="AlphaFoldDB" id="A0A167RAM4"/>
<feature type="region of interest" description="Disordered" evidence="1">
    <location>
        <begin position="1"/>
        <end position="92"/>
    </location>
</feature>
<evidence type="ECO:0000313" key="2">
    <source>
        <dbReference type="EMBL" id="KZP00721.1"/>
    </source>
</evidence>
<dbReference type="Proteomes" id="UP000076738">
    <property type="component" value="Unassembled WGS sequence"/>
</dbReference>
<proteinExistence type="predicted"/>
<sequence length="92" mass="9857">MPTGLRHPPIRPGTESVPTQQAPPIHHIHWGHTHPAEAEAFFSLSPSHPDPAHASNQRPREGSAHTRASALASGMAPAPADDIHGVSIRDHR</sequence>
<keyword evidence="3" id="KW-1185">Reference proteome</keyword>
<organism evidence="2 3">
    <name type="scientific">Calocera viscosa (strain TUFC12733)</name>
    <dbReference type="NCBI Taxonomy" id="1330018"/>
    <lineage>
        <taxon>Eukaryota</taxon>
        <taxon>Fungi</taxon>
        <taxon>Dikarya</taxon>
        <taxon>Basidiomycota</taxon>
        <taxon>Agaricomycotina</taxon>
        <taxon>Dacrymycetes</taxon>
        <taxon>Dacrymycetales</taxon>
        <taxon>Dacrymycetaceae</taxon>
        <taxon>Calocera</taxon>
    </lineage>
</organism>